<organism evidence="2 3">
    <name type="scientific">Sediminivirga luteola</name>
    <dbReference type="NCBI Taxonomy" id="1774748"/>
    <lineage>
        <taxon>Bacteria</taxon>
        <taxon>Bacillati</taxon>
        <taxon>Actinomycetota</taxon>
        <taxon>Actinomycetes</taxon>
        <taxon>Micrococcales</taxon>
        <taxon>Brevibacteriaceae</taxon>
        <taxon>Sediminivirga</taxon>
    </lineage>
</organism>
<accession>A0A8J2TWJ5</accession>
<evidence type="ECO:0000313" key="3">
    <source>
        <dbReference type="Proteomes" id="UP000616114"/>
    </source>
</evidence>
<dbReference type="InterPro" id="IPR050275">
    <property type="entry name" value="PGM_Phosphatase"/>
</dbReference>
<proteinExistence type="predicted"/>
<evidence type="ECO:0000313" key="2">
    <source>
        <dbReference type="EMBL" id="GGA08684.1"/>
    </source>
</evidence>
<dbReference type="InterPro" id="IPR029033">
    <property type="entry name" value="His_PPase_superfam"/>
</dbReference>
<dbReference type="CDD" id="cd07067">
    <property type="entry name" value="HP_PGM_like"/>
    <property type="match status" value="1"/>
</dbReference>
<keyword evidence="3" id="KW-1185">Reference proteome</keyword>
<dbReference type="InterPro" id="IPR013078">
    <property type="entry name" value="His_Pase_superF_clade-1"/>
</dbReference>
<reference evidence="2" key="2">
    <citation type="submission" date="2020-09" db="EMBL/GenBank/DDBJ databases">
        <authorList>
            <person name="Sun Q."/>
            <person name="Zhou Y."/>
        </authorList>
    </citation>
    <scope>NUCLEOTIDE SEQUENCE</scope>
    <source>
        <strain evidence="2">CGMCC 1.12785</strain>
    </source>
</reference>
<dbReference type="InterPro" id="IPR001345">
    <property type="entry name" value="PG/BPGM_mutase_AS"/>
</dbReference>
<dbReference type="SUPFAM" id="SSF53254">
    <property type="entry name" value="Phosphoglycerate mutase-like"/>
    <property type="match status" value="1"/>
</dbReference>
<comment type="caution">
    <text evidence="2">The sequence shown here is derived from an EMBL/GenBank/DDBJ whole genome shotgun (WGS) entry which is preliminary data.</text>
</comment>
<dbReference type="RefSeq" id="WP_188549779.1">
    <property type="nucleotide sequence ID" value="NZ_BMFY01000003.1"/>
</dbReference>
<dbReference type="Gene3D" id="3.40.50.1240">
    <property type="entry name" value="Phosphoglycerate mutase-like"/>
    <property type="match status" value="1"/>
</dbReference>
<dbReference type="GO" id="GO:0005737">
    <property type="term" value="C:cytoplasm"/>
    <property type="evidence" value="ECO:0007669"/>
    <property type="project" value="TreeGrafter"/>
</dbReference>
<protein>
    <submittedName>
        <fullName evidence="2">Phosphatase</fullName>
    </submittedName>
</protein>
<dbReference type="Pfam" id="PF00300">
    <property type="entry name" value="His_Phos_1"/>
    <property type="match status" value="1"/>
</dbReference>
<dbReference type="PROSITE" id="PS00175">
    <property type="entry name" value="PG_MUTASE"/>
    <property type="match status" value="1"/>
</dbReference>
<dbReference type="SMART" id="SM00855">
    <property type="entry name" value="PGAM"/>
    <property type="match status" value="1"/>
</dbReference>
<gene>
    <name evidence="2" type="ORF">GCM10011333_09510</name>
</gene>
<dbReference type="AlphaFoldDB" id="A0A8J2TWJ5"/>
<reference evidence="2" key="1">
    <citation type="journal article" date="2014" name="Int. J. Syst. Evol. Microbiol.">
        <title>Complete genome sequence of Corynebacterium casei LMG S-19264T (=DSM 44701T), isolated from a smear-ripened cheese.</title>
        <authorList>
            <consortium name="US DOE Joint Genome Institute (JGI-PGF)"/>
            <person name="Walter F."/>
            <person name="Albersmeier A."/>
            <person name="Kalinowski J."/>
            <person name="Ruckert C."/>
        </authorList>
    </citation>
    <scope>NUCLEOTIDE SEQUENCE</scope>
    <source>
        <strain evidence="2">CGMCC 1.12785</strain>
    </source>
</reference>
<dbReference type="PIRSF" id="PIRSF000709">
    <property type="entry name" value="6PFK_2-Ptase"/>
    <property type="match status" value="1"/>
</dbReference>
<sequence length="224" mass="23662">MPILHLVRHGQSTSNAAGTLAGRTPGVGLTSRGEQETRALAEFVRGLDPALIAVSPLQRCQETARLLAGTLDWPDDRLRTAPGLQEVDYGRWAGASLKSLTAEPAWQQLRADPAAFAFPGGETVEQMATRARTAVEDLDDQVRRSSGEKAVWVAVSHGDIIQAVLAWALGMPLGRYRRIAVPPASISTVHLGPEPLVTLIGARPEFGTPAAQDPTGGPARIGGA</sequence>
<dbReference type="PANTHER" id="PTHR48100">
    <property type="entry name" value="BROAD-SPECIFICITY PHOSPHATASE YOR283W-RELATED"/>
    <property type="match status" value="1"/>
</dbReference>
<dbReference type="Proteomes" id="UP000616114">
    <property type="component" value="Unassembled WGS sequence"/>
</dbReference>
<feature type="region of interest" description="Disordered" evidence="1">
    <location>
        <begin position="14"/>
        <end position="33"/>
    </location>
</feature>
<dbReference type="GO" id="GO:0016791">
    <property type="term" value="F:phosphatase activity"/>
    <property type="evidence" value="ECO:0007669"/>
    <property type="project" value="TreeGrafter"/>
</dbReference>
<dbReference type="PANTHER" id="PTHR48100:SF2">
    <property type="entry name" value="CONSERVED PROTEIN"/>
    <property type="match status" value="1"/>
</dbReference>
<name>A0A8J2TWJ5_9MICO</name>
<evidence type="ECO:0000256" key="1">
    <source>
        <dbReference type="SAM" id="MobiDB-lite"/>
    </source>
</evidence>
<dbReference type="EMBL" id="BMFY01000003">
    <property type="protein sequence ID" value="GGA08684.1"/>
    <property type="molecule type" value="Genomic_DNA"/>
</dbReference>